<evidence type="ECO:0000256" key="3">
    <source>
        <dbReference type="ARBA" id="ARBA00022825"/>
    </source>
</evidence>
<keyword evidence="2" id="KW-0378">Hydrolase</keyword>
<evidence type="ECO:0000256" key="2">
    <source>
        <dbReference type="ARBA" id="ARBA00022801"/>
    </source>
</evidence>
<feature type="domain" description="Peptidase S1" evidence="5">
    <location>
        <begin position="1"/>
        <end position="154"/>
    </location>
</feature>
<organism evidence="6">
    <name type="scientific">Timema tahoe</name>
    <dbReference type="NCBI Taxonomy" id="61484"/>
    <lineage>
        <taxon>Eukaryota</taxon>
        <taxon>Metazoa</taxon>
        <taxon>Ecdysozoa</taxon>
        <taxon>Arthropoda</taxon>
        <taxon>Hexapoda</taxon>
        <taxon>Insecta</taxon>
        <taxon>Pterygota</taxon>
        <taxon>Neoptera</taxon>
        <taxon>Polyneoptera</taxon>
        <taxon>Phasmatodea</taxon>
        <taxon>Timematodea</taxon>
        <taxon>Timematoidea</taxon>
        <taxon>Timematidae</taxon>
        <taxon>Timema</taxon>
    </lineage>
</organism>
<sequence length="172" mass="18557">MDIRQLTTRLCVTGQLAVTRRGLALPIANYADPSYIDELPDAYKRQFMGQPILNDPSQCIQRDELSMTLQEVSGPILNHKKCLDLHGLADNVVDIICTDIKGGGVCQGDSGGPLILGGILVGVTSWGKGCAYPGYPAVFTKVSAFGRWVASVTEGEVPEIVVAPMKVTNRRR</sequence>
<dbReference type="GO" id="GO:0006508">
    <property type="term" value="P:proteolysis"/>
    <property type="evidence" value="ECO:0007669"/>
    <property type="project" value="UniProtKB-KW"/>
</dbReference>
<dbReference type="GO" id="GO:0004252">
    <property type="term" value="F:serine-type endopeptidase activity"/>
    <property type="evidence" value="ECO:0007669"/>
    <property type="project" value="InterPro"/>
</dbReference>
<gene>
    <name evidence="6" type="ORF">TTEB3V08_LOCUS4488</name>
</gene>
<dbReference type="EMBL" id="OE001292">
    <property type="protein sequence ID" value="CAD7456460.1"/>
    <property type="molecule type" value="Genomic_DNA"/>
</dbReference>
<dbReference type="PANTHER" id="PTHR24276">
    <property type="entry name" value="POLYSERASE-RELATED"/>
    <property type="match status" value="1"/>
</dbReference>
<dbReference type="AlphaFoldDB" id="A0A7R9ID29"/>
<name>A0A7R9ID29_9NEOP</name>
<keyword evidence="1" id="KW-0645">Protease</keyword>
<evidence type="ECO:0000256" key="4">
    <source>
        <dbReference type="ARBA" id="ARBA00023157"/>
    </source>
</evidence>
<dbReference type="InterPro" id="IPR050430">
    <property type="entry name" value="Peptidase_S1"/>
</dbReference>
<accession>A0A7R9ID29</accession>
<evidence type="ECO:0000259" key="5">
    <source>
        <dbReference type="PROSITE" id="PS50240"/>
    </source>
</evidence>
<evidence type="ECO:0000256" key="1">
    <source>
        <dbReference type="ARBA" id="ARBA00022670"/>
    </source>
</evidence>
<reference evidence="6" key="1">
    <citation type="submission" date="2020-11" db="EMBL/GenBank/DDBJ databases">
        <authorList>
            <person name="Tran Van P."/>
        </authorList>
    </citation>
    <scope>NUCLEOTIDE SEQUENCE</scope>
</reference>
<dbReference type="Pfam" id="PF00089">
    <property type="entry name" value="Trypsin"/>
    <property type="match status" value="1"/>
</dbReference>
<protein>
    <recommendedName>
        <fullName evidence="5">Peptidase S1 domain-containing protein</fullName>
    </recommendedName>
</protein>
<dbReference type="InterPro" id="IPR033116">
    <property type="entry name" value="TRYPSIN_SER"/>
</dbReference>
<dbReference type="InterPro" id="IPR001254">
    <property type="entry name" value="Trypsin_dom"/>
</dbReference>
<dbReference type="InterPro" id="IPR009003">
    <property type="entry name" value="Peptidase_S1_PA"/>
</dbReference>
<proteinExistence type="predicted"/>
<dbReference type="PANTHER" id="PTHR24276:SF98">
    <property type="entry name" value="FI18310P1-RELATED"/>
    <property type="match status" value="1"/>
</dbReference>
<dbReference type="PROSITE" id="PS00135">
    <property type="entry name" value="TRYPSIN_SER"/>
    <property type="match status" value="1"/>
</dbReference>
<evidence type="ECO:0000313" key="6">
    <source>
        <dbReference type="EMBL" id="CAD7456460.1"/>
    </source>
</evidence>
<keyword evidence="4" id="KW-1015">Disulfide bond</keyword>
<dbReference type="SMART" id="SM00020">
    <property type="entry name" value="Tryp_SPc"/>
    <property type="match status" value="1"/>
</dbReference>
<dbReference type="InterPro" id="IPR043504">
    <property type="entry name" value="Peptidase_S1_PA_chymotrypsin"/>
</dbReference>
<dbReference type="PROSITE" id="PS50240">
    <property type="entry name" value="TRYPSIN_DOM"/>
    <property type="match status" value="1"/>
</dbReference>
<dbReference type="SUPFAM" id="SSF50494">
    <property type="entry name" value="Trypsin-like serine proteases"/>
    <property type="match status" value="1"/>
</dbReference>
<dbReference type="Gene3D" id="2.40.10.10">
    <property type="entry name" value="Trypsin-like serine proteases"/>
    <property type="match status" value="1"/>
</dbReference>
<keyword evidence="3" id="KW-0720">Serine protease</keyword>